<feature type="compositionally biased region" description="Acidic residues" evidence="2">
    <location>
        <begin position="84"/>
        <end position="100"/>
    </location>
</feature>
<evidence type="ECO:0000313" key="3">
    <source>
        <dbReference type="EMBL" id="CAD9332466.1"/>
    </source>
</evidence>
<organism evidence="3">
    <name type="scientific">Ditylum brightwellii</name>
    <dbReference type="NCBI Taxonomy" id="49249"/>
    <lineage>
        <taxon>Eukaryota</taxon>
        <taxon>Sar</taxon>
        <taxon>Stramenopiles</taxon>
        <taxon>Ochrophyta</taxon>
        <taxon>Bacillariophyta</taxon>
        <taxon>Mediophyceae</taxon>
        <taxon>Lithodesmiophycidae</taxon>
        <taxon>Lithodesmiales</taxon>
        <taxon>Lithodesmiaceae</taxon>
        <taxon>Ditylum</taxon>
    </lineage>
</organism>
<evidence type="ECO:0000256" key="1">
    <source>
        <dbReference type="SAM" id="Coils"/>
    </source>
</evidence>
<keyword evidence="1" id="KW-0175">Coiled coil</keyword>
<evidence type="ECO:0000256" key="2">
    <source>
        <dbReference type="SAM" id="MobiDB-lite"/>
    </source>
</evidence>
<feature type="compositionally biased region" description="Basic and acidic residues" evidence="2">
    <location>
        <begin position="7"/>
        <end position="25"/>
    </location>
</feature>
<accession>A0A6U3R8V7</accession>
<dbReference type="AlphaFoldDB" id="A0A6U3R8V7"/>
<reference evidence="3" key="1">
    <citation type="submission" date="2021-01" db="EMBL/GenBank/DDBJ databases">
        <authorList>
            <person name="Corre E."/>
            <person name="Pelletier E."/>
            <person name="Niang G."/>
            <person name="Scheremetjew M."/>
            <person name="Finn R."/>
            <person name="Kale V."/>
            <person name="Holt S."/>
            <person name="Cochrane G."/>
            <person name="Meng A."/>
            <person name="Brown T."/>
            <person name="Cohen L."/>
        </authorList>
    </citation>
    <scope>NUCLEOTIDE SEQUENCE</scope>
    <source>
        <strain evidence="3">Pop2</strain>
    </source>
</reference>
<evidence type="ECO:0000313" key="4">
    <source>
        <dbReference type="EMBL" id="CAD9332470.1"/>
    </source>
</evidence>
<feature type="compositionally biased region" description="Polar residues" evidence="2">
    <location>
        <begin position="61"/>
        <end position="70"/>
    </location>
</feature>
<name>A0A6U3R8V7_9STRA</name>
<gene>
    <name evidence="3" type="ORF">DBRI1063_LOCUS12325</name>
    <name evidence="4" type="ORF">DBRI1063_LOCUS12326</name>
</gene>
<sequence>MQYCEMDQPKKRTDTVHRVEDEHGRGNGTVSWDNPPKHASNNWTKTRQAEDELFSRPVSPGQRNTIQIEQNESRRVSADSSPPSEDDQTEEQMQDSDDTDMIMIKKLKDTLKKLKRINDDLKNENTDLNDEATDLKVEMEILIADREESSDSSDS</sequence>
<dbReference type="EMBL" id="HBGN01019368">
    <property type="protein sequence ID" value="CAD9332470.1"/>
    <property type="molecule type" value="Transcribed_RNA"/>
</dbReference>
<proteinExistence type="predicted"/>
<dbReference type="EMBL" id="HBGN01019367">
    <property type="protein sequence ID" value="CAD9332466.1"/>
    <property type="molecule type" value="Transcribed_RNA"/>
</dbReference>
<feature type="region of interest" description="Disordered" evidence="2">
    <location>
        <begin position="1"/>
        <end position="100"/>
    </location>
</feature>
<protein>
    <submittedName>
        <fullName evidence="3">Uncharacterized protein</fullName>
    </submittedName>
</protein>
<feature type="coiled-coil region" evidence="1">
    <location>
        <begin position="104"/>
        <end position="145"/>
    </location>
</feature>